<dbReference type="PANTHER" id="PTHR31084:SF0">
    <property type="entry name" value="ALPHA-L-FUCOSIDASE 2"/>
    <property type="match status" value="1"/>
</dbReference>
<dbReference type="InterPro" id="IPR049053">
    <property type="entry name" value="AFCA-like_C"/>
</dbReference>
<name>A0A7W3YE29_9GAMM</name>
<keyword evidence="5" id="KW-0378">Hydrolase</keyword>
<dbReference type="InterPro" id="IPR012341">
    <property type="entry name" value="6hp_glycosidase-like_sf"/>
</dbReference>
<feature type="chain" id="PRO_5030661310" evidence="1">
    <location>
        <begin position="26"/>
        <end position="787"/>
    </location>
</feature>
<dbReference type="Gene3D" id="1.50.10.10">
    <property type="match status" value="1"/>
</dbReference>
<accession>A0A7W3YE29</accession>
<dbReference type="InterPro" id="IPR016518">
    <property type="entry name" value="Alpha-L-fucosidase"/>
</dbReference>
<keyword evidence="6" id="KW-1185">Reference proteome</keyword>
<dbReference type="PIRSF" id="PIRSF007663">
    <property type="entry name" value="UCP007663"/>
    <property type="match status" value="1"/>
</dbReference>
<evidence type="ECO:0000259" key="4">
    <source>
        <dbReference type="Pfam" id="PF22124"/>
    </source>
</evidence>
<evidence type="ECO:0000259" key="2">
    <source>
        <dbReference type="Pfam" id="PF14498"/>
    </source>
</evidence>
<feature type="signal peptide" evidence="1">
    <location>
        <begin position="1"/>
        <end position="25"/>
    </location>
</feature>
<organism evidence="5 6">
    <name type="scientific">Marilutibacter penaei</name>
    <dbReference type="NCBI Taxonomy" id="2759900"/>
    <lineage>
        <taxon>Bacteria</taxon>
        <taxon>Pseudomonadati</taxon>
        <taxon>Pseudomonadota</taxon>
        <taxon>Gammaproteobacteria</taxon>
        <taxon>Lysobacterales</taxon>
        <taxon>Lysobacteraceae</taxon>
        <taxon>Marilutibacter</taxon>
    </lineage>
</organism>
<keyword evidence="1" id="KW-0732">Signal</keyword>
<dbReference type="AlphaFoldDB" id="A0A7W3YE29"/>
<protein>
    <submittedName>
        <fullName evidence="5">Glycoside hydrolase family 95 protein</fullName>
    </submittedName>
</protein>
<feature type="domain" description="Glycosyl hydrolase family 95 catalytic" evidence="4">
    <location>
        <begin position="303"/>
        <end position="697"/>
    </location>
</feature>
<feature type="domain" description="Alpha fucosidase A-like C-terminal" evidence="3">
    <location>
        <begin position="706"/>
        <end position="758"/>
    </location>
</feature>
<dbReference type="InterPro" id="IPR008928">
    <property type="entry name" value="6-hairpin_glycosidase_sf"/>
</dbReference>
<dbReference type="GO" id="GO:0004560">
    <property type="term" value="F:alpha-L-fucosidase activity"/>
    <property type="evidence" value="ECO:0007669"/>
    <property type="project" value="InterPro"/>
</dbReference>
<dbReference type="Pfam" id="PF22124">
    <property type="entry name" value="Glyco_hydro_95_cat"/>
    <property type="match status" value="1"/>
</dbReference>
<dbReference type="InterPro" id="IPR027414">
    <property type="entry name" value="GH95_N_dom"/>
</dbReference>
<evidence type="ECO:0000313" key="6">
    <source>
        <dbReference type="Proteomes" id="UP000552587"/>
    </source>
</evidence>
<dbReference type="EMBL" id="JACHTE010000003">
    <property type="protein sequence ID" value="MBB1087781.1"/>
    <property type="molecule type" value="Genomic_DNA"/>
</dbReference>
<dbReference type="GO" id="GO:0005975">
    <property type="term" value="P:carbohydrate metabolic process"/>
    <property type="evidence" value="ECO:0007669"/>
    <property type="project" value="InterPro"/>
</dbReference>
<evidence type="ECO:0000259" key="3">
    <source>
        <dbReference type="Pfam" id="PF21307"/>
    </source>
</evidence>
<sequence>MFDRRRRRLMQAALAAAAIRPGVGAAVPIPPTSPMQPADLVLRYRVPARQWEDALPLGNGRLGAMAWGGIARERLQLNEDTLFAGGPYDAINPEARDALPEVRRLIFEGRYADAERLADETMMSRPLRMMPYQCPGEVWIDFDGMGGIDDYTRQLDLDEAIARCSFRAGDVRHEREVFVSAVDDCVVMRHRCDRDGGLDGFVSITSELPHAFEADGAELLLRGRNGSRHGVEGALRHAMRVRLEMDGGTVRVEEGRLRFEGARSVLLRIAVATSHRGPRDVSGDPEALTAATLDAAVRRPFVRMRDEHLADHRALFRRVSIDLGRTAAADRSTEQRIDRFATSHDPALAALYYQYGRYLLIASSRPGSQPANLQGIWNDLRDPPWGSKWTLNINAEMNYWPAEAGALPECVEPLERMIAELAEAGTRTAQEMYGAPGWVVHHNTDLWRQTGPIDGARFGLWPMGGAWLLRHLWDRWDYSRDPDVLRRVYPLFKGAVDFYRAVLVEDPATGELVTNPSLSPENPHPHGASLCAGPAMDSQLLRDLFAQCAAASRILDVDHGLAEALEALSARLPEDRIGKSGQLQEWREDWDLEAPEPQHRHVSHLYALYPSDRINRRDTPALAKAARRSLELRGDDATGWGIGWRINLWARLGEGARAYEVLEKLLSHARSYPNLFDAHPPFQIDGNFGGAAGIMETIVQDWGAAVFLLPALPARWPRGRVQGLRLRGDASLDLAWDGGVLEDATIRTGRGGRWRFEHAGAGLDLDLPPGGRAVIAPGSDGRLVRRA</sequence>
<dbReference type="Pfam" id="PF14498">
    <property type="entry name" value="Glyco_hyd_65N_2"/>
    <property type="match status" value="1"/>
</dbReference>
<dbReference type="PANTHER" id="PTHR31084">
    <property type="entry name" value="ALPHA-L-FUCOSIDASE 2"/>
    <property type="match status" value="1"/>
</dbReference>
<dbReference type="InterPro" id="IPR054363">
    <property type="entry name" value="GH95_cat"/>
</dbReference>
<proteinExistence type="predicted"/>
<feature type="domain" description="Glycosyl hydrolase family 95 N-terminal" evidence="2">
    <location>
        <begin position="42"/>
        <end position="276"/>
    </location>
</feature>
<dbReference type="RefSeq" id="WP_182668573.1">
    <property type="nucleotide sequence ID" value="NZ_JACHTE010000003.1"/>
</dbReference>
<comment type="caution">
    <text evidence="5">The sequence shown here is derived from an EMBL/GenBank/DDBJ whole genome shotgun (WGS) entry which is preliminary data.</text>
</comment>
<gene>
    <name evidence="5" type="ORF">H4F99_04680</name>
</gene>
<dbReference type="Pfam" id="PF21307">
    <property type="entry name" value="Glyco_hydro_95_C"/>
    <property type="match status" value="1"/>
</dbReference>
<evidence type="ECO:0000313" key="5">
    <source>
        <dbReference type="EMBL" id="MBB1087781.1"/>
    </source>
</evidence>
<dbReference type="Proteomes" id="UP000552587">
    <property type="component" value="Unassembled WGS sequence"/>
</dbReference>
<reference evidence="5 6" key="1">
    <citation type="submission" date="2020-07" db="EMBL/GenBank/DDBJ databases">
        <authorList>
            <person name="Xu S."/>
            <person name="Li A."/>
        </authorList>
    </citation>
    <scope>NUCLEOTIDE SEQUENCE [LARGE SCALE GENOMIC DNA]</scope>
    <source>
        <strain evidence="5 6">SG-8</strain>
    </source>
</reference>
<dbReference type="SUPFAM" id="SSF48208">
    <property type="entry name" value="Six-hairpin glycosidases"/>
    <property type="match status" value="1"/>
</dbReference>
<evidence type="ECO:0000256" key="1">
    <source>
        <dbReference type="SAM" id="SignalP"/>
    </source>
</evidence>